<sequence length="227" mass="25046">MKFELRPARPADVEAIMQVMADAMANLQHPEWFVPDDAVYMAEHISGPKGFCLVAEEKTTGALAAYFTVKLAGTAPDALGWQLGMSEEELNTTAQMDSCCVAPPYQGNGLEGKLLLMAEDTLRGSRYRHLLATVHPDNAASLYTGLHRGYTIAANHVICYGDKVRDILYKELESRNTNMNTTIRAMTPADKDSVMEMMRVFYNSPAVLSNGSDEIFARDIEGCVSQR</sequence>
<keyword evidence="2" id="KW-0808">Transferase</keyword>
<organism evidence="2">
    <name type="scientific">human gut metagenome</name>
    <dbReference type="NCBI Taxonomy" id="408170"/>
    <lineage>
        <taxon>unclassified sequences</taxon>
        <taxon>metagenomes</taxon>
        <taxon>organismal metagenomes</taxon>
    </lineage>
</organism>
<name>K1S716_9ZZZZ</name>
<dbReference type="Pfam" id="PF00583">
    <property type="entry name" value="Acetyltransf_1"/>
    <property type="match status" value="1"/>
</dbReference>
<comment type="caution">
    <text evidence="2">The sequence shown here is derived from an EMBL/GenBank/DDBJ whole genome shotgun (WGS) entry which is preliminary data.</text>
</comment>
<dbReference type="GO" id="GO:0016747">
    <property type="term" value="F:acyltransferase activity, transferring groups other than amino-acyl groups"/>
    <property type="evidence" value="ECO:0007669"/>
    <property type="project" value="InterPro"/>
</dbReference>
<gene>
    <name evidence="2" type="ORF">LEA_17491</name>
</gene>
<feature type="domain" description="N-acetyltransferase" evidence="1">
    <location>
        <begin position="3"/>
        <end position="171"/>
    </location>
</feature>
<dbReference type="PROSITE" id="PS51186">
    <property type="entry name" value="GNAT"/>
    <property type="match status" value="1"/>
</dbReference>
<proteinExistence type="predicted"/>
<dbReference type="Gene3D" id="3.40.630.30">
    <property type="match status" value="1"/>
</dbReference>
<evidence type="ECO:0000313" key="2">
    <source>
        <dbReference type="EMBL" id="EKC51269.1"/>
    </source>
</evidence>
<dbReference type="InterPro" id="IPR000182">
    <property type="entry name" value="GNAT_dom"/>
</dbReference>
<reference evidence="2" key="1">
    <citation type="journal article" date="2013" name="Environ. Microbiol.">
        <title>Microbiota from the distal guts of lean and obese adolescents exhibit partial functional redundancy besides clear differences in community structure.</title>
        <authorList>
            <person name="Ferrer M."/>
            <person name="Ruiz A."/>
            <person name="Lanza F."/>
            <person name="Haange S.B."/>
            <person name="Oberbach A."/>
            <person name="Till H."/>
            <person name="Bargiela R."/>
            <person name="Campoy C."/>
            <person name="Segura M.T."/>
            <person name="Richter M."/>
            <person name="von Bergen M."/>
            <person name="Seifert J."/>
            <person name="Suarez A."/>
        </authorList>
    </citation>
    <scope>NUCLEOTIDE SEQUENCE</scope>
</reference>
<evidence type="ECO:0000259" key="1">
    <source>
        <dbReference type="PROSITE" id="PS51186"/>
    </source>
</evidence>
<dbReference type="InterPro" id="IPR016181">
    <property type="entry name" value="Acyl_CoA_acyltransferase"/>
</dbReference>
<dbReference type="SUPFAM" id="SSF55729">
    <property type="entry name" value="Acyl-CoA N-acyltransferases (Nat)"/>
    <property type="match status" value="1"/>
</dbReference>
<protein>
    <submittedName>
        <fullName evidence="2">Acetyltransferase (GNAT) family</fullName>
    </submittedName>
</protein>
<accession>K1S716</accession>
<dbReference type="EMBL" id="AJWY01011974">
    <property type="protein sequence ID" value="EKC51269.1"/>
    <property type="molecule type" value="Genomic_DNA"/>
</dbReference>
<dbReference type="AlphaFoldDB" id="K1S716"/>